<name>A0ABD2WT66_9HYME</name>
<evidence type="ECO:0000256" key="1">
    <source>
        <dbReference type="SAM" id="SignalP"/>
    </source>
</evidence>
<evidence type="ECO:0000313" key="2">
    <source>
        <dbReference type="EMBL" id="KAL3395666.1"/>
    </source>
</evidence>
<organism evidence="2 3">
    <name type="scientific">Trichogramma kaykai</name>
    <dbReference type="NCBI Taxonomy" id="54128"/>
    <lineage>
        <taxon>Eukaryota</taxon>
        <taxon>Metazoa</taxon>
        <taxon>Ecdysozoa</taxon>
        <taxon>Arthropoda</taxon>
        <taxon>Hexapoda</taxon>
        <taxon>Insecta</taxon>
        <taxon>Pterygota</taxon>
        <taxon>Neoptera</taxon>
        <taxon>Endopterygota</taxon>
        <taxon>Hymenoptera</taxon>
        <taxon>Apocrita</taxon>
        <taxon>Proctotrupomorpha</taxon>
        <taxon>Chalcidoidea</taxon>
        <taxon>Trichogrammatidae</taxon>
        <taxon>Trichogramma</taxon>
    </lineage>
</organism>
<protein>
    <submittedName>
        <fullName evidence="2">Uncharacterized protein</fullName>
    </submittedName>
</protein>
<keyword evidence="3" id="KW-1185">Reference proteome</keyword>
<feature type="chain" id="PRO_5044775241" evidence="1">
    <location>
        <begin position="17"/>
        <end position="194"/>
    </location>
</feature>
<dbReference type="Proteomes" id="UP001627154">
    <property type="component" value="Unassembled WGS sequence"/>
</dbReference>
<accession>A0ABD2WT66</accession>
<keyword evidence="1" id="KW-0732">Signal</keyword>
<dbReference type="EMBL" id="JBJJXI010000078">
    <property type="protein sequence ID" value="KAL3395666.1"/>
    <property type="molecule type" value="Genomic_DNA"/>
</dbReference>
<evidence type="ECO:0000313" key="3">
    <source>
        <dbReference type="Proteomes" id="UP001627154"/>
    </source>
</evidence>
<reference evidence="2 3" key="1">
    <citation type="journal article" date="2024" name="bioRxiv">
        <title>A reference genome for Trichogramma kaykai: A tiny desert-dwelling parasitoid wasp with competing sex-ratio distorters.</title>
        <authorList>
            <person name="Culotta J."/>
            <person name="Lindsey A.R."/>
        </authorList>
    </citation>
    <scope>NUCLEOTIDE SEQUENCE [LARGE SCALE GENOMIC DNA]</scope>
    <source>
        <strain evidence="2 3">KSX58</strain>
    </source>
</reference>
<proteinExistence type="predicted"/>
<comment type="caution">
    <text evidence="2">The sequence shown here is derived from an EMBL/GenBank/DDBJ whole genome shotgun (WGS) entry which is preliminary data.</text>
</comment>
<sequence length="194" mass="22352">MKTIALLLLGLTLAFAQPIEETQEFELEVESTSLVPIEDECDDFLFGCDDDDDFDYDFNLDMDKSISQQITSAENTFDKIKLKWGKLVLKVRAKASEVFNQSLESWNKMKKQLDTVFEHGLKVIEEIKALYEEVKKMGENIKEFKEIFKTVKELMQDLREFGQESYGDLKALVSETKLALQEAKSKYQLIPIVG</sequence>
<dbReference type="AlphaFoldDB" id="A0ABD2WT66"/>
<gene>
    <name evidence="2" type="ORF">TKK_010204</name>
</gene>
<feature type="signal peptide" evidence="1">
    <location>
        <begin position="1"/>
        <end position="16"/>
    </location>
</feature>